<feature type="chain" id="PRO_5036225364" evidence="1">
    <location>
        <begin position="18"/>
        <end position="223"/>
    </location>
</feature>
<evidence type="ECO:0000313" key="4">
    <source>
        <dbReference type="Proteomes" id="UP000663828"/>
    </source>
</evidence>
<protein>
    <submittedName>
        <fullName evidence="2">Uncharacterized protein</fullName>
    </submittedName>
</protein>
<dbReference type="AlphaFoldDB" id="A0A814N8D1"/>
<name>A0A814N8D1_ADIRI</name>
<comment type="caution">
    <text evidence="2">The sequence shown here is derived from an EMBL/GenBank/DDBJ whole genome shotgun (WGS) entry which is preliminary data.</text>
</comment>
<feature type="signal peptide" evidence="1">
    <location>
        <begin position="1"/>
        <end position="17"/>
    </location>
</feature>
<accession>A0A814N8D1</accession>
<sequence length="223" mass="25580">MKTILLIFMTFFALTFASPVTPVKPPSIIESLSHFLYIHLNPTFQGTLQQLIQLVFQFGERLFQPVDQRPTRSNGPVPAQWVSQLFGEVNSIATQWNNQVTQFFANIPTIFEKNSRSFFSLSTITHMLYDAIGILINELKEFFVNRIRQVILSMMDKKGVKQRKGDRASGELSFEIFFSVFQQQVSTIFEQAKGQLIANIDNAIHSVETYWHDLKDGIVGHIF</sequence>
<evidence type="ECO:0000313" key="3">
    <source>
        <dbReference type="EMBL" id="CAF1638140.1"/>
    </source>
</evidence>
<gene>
    <name evidence="2" type="ORF">EDS130_LOCUS19364</name>
    <name evidence="3" type="ORF">XAT740_LOCUS52828</name>
</gene>
<dbReference type="EMBL" id="CAJNOR010008830">
    <property type="protein sequence ID" value="CAF1638140.1"/>
    <property type="molecule type" value="Genomic_DNA"/>
</dbReference>
<keyword evidence="4" id="KW-1185">Reference proteome</keyword>
<dbReference type="OrthoDB" id="9999330at2759"/>
<reference evidence="2" key="1">
    <citation type="submission" date="2021-02" db="EMBL/GenBank/DDBJ databases">
        <authorList>
            <person name="Nowell W R."/>
        </authorList>
    </citation>
    <scope>NUCLEOTIDE SEQUENCE</scope>
</reference>
<dbReference type="Proteomes" id="UP000663852">
    <property type="component" value="Unassembled WGS sequence"/>
</dbReference>
<dbReference type="Proteomes" id="UP000663828">
    <property type="component" value="Unassembled WGS sequence"/>
</dbReference>
<organism evidence="2 5">
    <name type="scientific">Adineta ricciae</name>
    <name type="common">Rotifer</name>
    <dbReference type="NCBI Taxonomy" id="249248"/>
    <lineage>
        <taxon>Eukaryota</taxon>
        <taxon>Metazoa</taxon>
        <taxon>Spiralia</taxon>
        <taxon>Gnathifera</taxon>
        <taxon>Rotifera</taxon>
        <taxon>Eurotatoria</taxon>
        <taxon>Bdelloidea</taxon>
        <taxon>Adinetida</taxon>
        <taxon>Adinetidae</taxon>
        <taxon>Adineta</taxon>
    </lineage>
</organism>
<proteinExistence type="predicted"/>
<evidence type="ECO:0000313" key="2">
    <source>
        <dbReference type="EMBL" id="CAF1088735.1"/>
    </source>
</evidence>
<dbReference type="EMBL" id="CAJNOJ010000092">
    <property type="protein sequence ID" value="CAF1088735.1"/>
    <property type="molecule type" value="Genomic_DNA"/>
</dbReference>
<keyword evidence="1" id="KW-0732">Signal</keyword>
<evidence type="ECO:0000256" key="1">
    <source>
        <dbReference type="SAM" id="SignalP"/>
    </source>
</evidence>
<evidence type="ECO:0000313" key="5">
    <source>
        <dbReference type="Proteomes" id="UP000663852"/>
    </source>
</evidence>